<dbReference type="AlphaFoldDB" id="A0A395UJF0"/>
<gene>
    <name evidence="1" type="ORF">DWY53_17085</name>
</gene>
<reference evidence="1 2" key="1">
    <citation type="submission" date="2018-08" db="EMBL/GenBank/DDBJ databases">
        <title>A genome reference for cultivated species of the human gut microbiota.</title>
        <authorList>
            <person name="Zou Y."/>
            <person name="Xue W."/>
            <person name="Luo G."/>
        </authorList>
    </citation>
    <scope>NUCLEOTIDE SEQUENCE [LARGE SCALE GENOMIC DNA]</scope>
    <source>
        <strain evidence="1 2">AF25-30LB</strain>
    </source>
</reference>
<comment type="caution">
    <text evidence="1">The sequence shown here is derived from an EMBL/GenBank/DDBJ whole genome shotgun (WGS) entry which is preliminary data.</text>
</comment>
<dbReference type="RefSeq" id="WP_117893484.1">
    <property type="nucleotide sequence ID" value="NZ_DAWEQP010000100.1"/>
</dbReference>
<evidence type="ECO:0000313" key="2">
    <source>
        <dbReference type="Proteomes" id="UP000266497"/>
    </source>
</evidence>
<evidence type="ECO:0000313" key="1">
    <source>
        <dbReference type="EMBL" id="RGR35383.1"/>
    </source>
</evidence>
<protein>
    <submittedName>
        <fullName evidence="1">DUF3945 domain-containing protein</fullName>
    </submittedName>
</protein>
<proteinExistence type="predicted"/>
<dbReference type="EMBL" id="QRUD01000056">
    <property type="protein sequence ID" value="RGR35383.1"/>
    <property type="molecule type" value="Genomic_DNA"/>
</dbReference>
<accession>A0A395UJF0</accession>
<name>A0A395UJF0_PHOVU</name>
<sequence length="488" mass="55592">MKLKEAYENYSYNNIGQFRALSETLGYKTEYHDGSYLFHKGNDSIQLSLDEIRSKAKENRNEQRAEESKEKVCSFFDKNKANEPSYIEELRKKGISVIRWNDIKGENKDGFTIIDHNRKVCYTGQELYEYAHNTGNLLDGKGTKLEKGIMSDLMDIGEKKGKLRMSENGISVFYRKETLTIPDRMLGHKLNKTEKERLLHGDIVPLDTKRGTIMLQVDKDLNSVIVRSSKEIKIPNVIGKTEEYDGYKLTKADKYLLANGHTLESKLMHSKDGYILADISLTDDKKGIQFSNIQSITEGKAHELIKEMRPKLEAVNPVIENKVSADKGRDMDSEFKEAVGKRDFETIDKLREDGYKPSEDYIRGVGKQLNLSDNEMKEVQKIFQVKPDELSEHQKQAAKLLDAASVGNFRVIQDIQKTGYQITQNDIKAMRENGVQENTIIAVQKIFGLENKGKTLGDVKLASSPKPDNTKEMARPIANTVNKMFNDL</sequence>
<dbReference type="Proteomes" id="UP000266497">
    <property type="component" value="Unassembled WGS sequence"/>
</dbReference>
<organism evidence="1 2">
    <name type="scientific">Phocaeicola vulgatus</name>
    <name type="common">Bacteroides vulgatus</name>
    <dbReference type="NCBI Taxonomy" id="821"/>
    <lineage>
        <taxon>Bacteria</taxon>
        <taxon>Pseudomonadati</taxon>
        <taxon>Bacteroidota</taxon>
        <taxon>Bacteroidia</taxon>
        <taxon>Bacteroidales</taxon>
        <taxon>Bacteroidaceae</taxon>
        <taxon>Phocaeicola</taxon>
    </lineage>
</organism>